<name>T1IM17_STRMM</name>
<evidence type="ECO:0000313" key="1">
    <source>
        <dbReference type="EnsemblMetazoa" id="SMAR002010-PA"/>
    </source>
</evidence>
<reference evidence="1" key="2">
    <citation type="submission" date="2015-02" db="UniProtKB">
        <authorList>
            <consortium name="EnsemblMetazoa"/>
        </authorList>
    </citation>
    <scope>IDENTIFICATION</scope>
</reference>
<dbReference type="Proteomes" id="UP000014500">
    <property type="component" value="Unassembled WGS sequence"/>
</dbReference>
<dbReference type="HOGENOM" id="CLU_2471906_0_0_1"/>
<dbReference type="EnsemblMetazoa" id="SMAR002010-RA">
    <property type="protein sequence ID" value="SMAR002010-PA"/>
    <property type="gene ID" value="SMAR002010"/>
</dbReference>
<protein>
    <submittedName>
        <fullName evidence="1">Uncharacterized protein</fullName>
    </submittedName>
</protein>
<dbReference type="EMBL" id="JH430941">
    <property type="status" value="NOT_ANNOTATED_CDS"/>
    <property type="molecule type" value="Genomic_DNA"/>
</dbReference>
<evidence type="ECO:0000313" key="2">
    <source>
        <dbReference type="Proteomes" id="UP000014500"/>
    </source>
</evidence>
<accession>T1IM17</accession>
<dbReference type="AlphaFoldDB" id="T1IM17"/>
<proteinExistence type="predicted"/>
<keyword evidence="2" id="KW-1185">Reference proteome</keyword>
<sequence length="88" mass="9686">MIPSGIGCKLQTQITTQDALCSIAAAAAAKRSIPNDMNYSYYSLHAYWFGLCEKTKRFTTIQPGTSDVIQELIKKTVTISFQISPPIV</sequence>
<organism evidence="1 2">
    <name type="scientific">Strigamia maritima</name>
    <name type="common">European centipede</name>
    <name type="synonym">Geophilus maritimus</name>
    <dbReference type="NCBI Taxonomy" id="126957"/>
    <lineage>
        <taxon>Eukaryota</taxon>
        <taxon>Metazoa</taxon>
        <taxon>Ecdysozoa</taxon>
        <taxon>Arthropoda</taxon>
        <taxon>Myriapoda</taxon>
        <taxon>Chilopoda</taxon>
        <taxon>Pleurostigmophora</taxon>
        <taxon>Geophilomorpha</taxon>
        <taxon>Linotaeniidae</taxon>
        <taxon>Strigamia</taxon>
    </lineage>
</organism>
<reference evidence="2" key="1">
    <citation type="submission" date="2011-05" db="EMBL/GenBank/DDBJ databases">
        <authorList>
            <person name="Richards S.R."/>
            <person name="Qu J."/>
            <person name="Jiang H."/>
            <person name="Jhangiani S.N."/>
            <person name="Agravi P."/>
            <person name="Goodspeed R."/>
            <person name="Gross S."/>
            <person name="Mandapat C."/>
            <person name="Jackson L."/>
            <person name="Mathew T."/>
            <person name="Pu L."/>
            <person name="Thornton R."/>
            <person name="Saada N."/>
            <person name="Wilczek-Boney K.B."/>
            <person name="Lee S."/>
            <person name="Kovar C."/>
            <person name="Wu Y."/>
            <person name="Scherer S.E."/>
            <person name="Worley K.C."/>
            <person name="Muzny D.M."/>
            <person name="Gibbs R."/>
        </authorList>
    </citation>
    <scope>NUCLEOTIDE SEQUENCE</scope>
    <source>
        <strain evidence="2">Brora</strain>
    </source>
</reference>